<proteinExistence type="inferred from homology"/>
<dbReference type="RefSeq" id="WP_236089039.1">
    <property type="nucleotide sequence ID" value="NZ_JAKGSG010000028.1"/>
</dbReference>
<dbReference type="SUPFAM" id="SSF54534">
    <property type="entry name" value="FKBP-like"/>
    <property type="match status" value="1"/>
</dbReference>
<keyword evidence="2 4" id="KW-0697">Rotamase</keyword>
<feature type="signal peptide" evidence="6">
    <location>
        <begin position="1"/>
        <end position="18"/>
    </location>
</feature>
<evidence type="ECO:0000313" key="8">
    <source>
        <dbReference type="EMBL" id="MCF4121244.1"/>
    </source>
</evidence>
<dbReference type="GO" id="GO:0003755">
    <property type="term" value="F:peptidyl-prolyl cis-trans isomerase activity"/>
    <property type="evidence" value="ECO:0007669"/>
    <property type="project" value="UniProtKB-UniRule"/>
</dbReference>
<dbReference type="Proteomes" id="UP001165405">
    <property type="component" value="Unassembled WGS sequence"/>
</dbReference>
<feature type="domain" description="PPIase FKBP-type" evidence="7">
    <location>
        <begin position="207"/>
        <end position="294"/>
    </location>
</feature>
<evidence type="ECO:0000256" key="3">
    <source>
        <dbReference type="ARBA" id="ARBA00023235"/>
    </source>
</evidence>
<dbReference type="InterPro" id="IPR044609">
    <property type="entry name" value="FKBP2/11"/>
</dbReference>
<dbReference type="PROSITE" id="PS50059">
    <property type="entry name" value="FKBP_PPIASE"/>
    <property type="match status" value="1"/>
</dbReference>
<evidence type="ECO:0000256" key="2">
    <source>
        <dbReference type="ARBA" id="ARBA00023110"/>
    </source>
</evidence>
<protein>
    <recommendedName>
        <fullName evidence="5">Peptidyl-prolyl cis-trans isomerase</fullName>
        <ecNumber evidence="5">5.2.1.8</ecNumber>
    </recommendedName>
</protein>
<name>A0AA41UBM2_9MICO</name>
<evidence type="ECO:0000313" key="9">
    <source>
        <dbReference type="Proteomes" id="UP001165405"/>
    </source>
</evidence>
<dbReference type="AlphaFoldDB" id="A0AA41UBM2"/>
<gene>
    <name evidence="8" type="ORF">L1785_09640</name>
</gene>
<dbReference type="EC" id="5.2.1.8" evidence="5"/>
<evidence type="ECO:0000259" key="7">
    <source>
        <dbReference type="PROSITE" id="PS50059"/>
    </source>
</evidence>
<evidence type="ECO:0000256" key="6">
    <source>
        <dbReference type="SAM" id="SignalP"/>
    </source>
</evidence>
<feature type="chain" id="PRO_5041453130" description="Peptidyl-prolyl cis-trans isomerase" evidence="6">
    <location>
        <begin position="19"/>
        <end position="311"/>
    </location>
</feature>
<dbReference type="EMBL" id="JAKGSG010000028">
    <property type="protein sequence ID" value="MCF4121244.1"/>
    <property type="molecule type" value="Genomic_DNA"/>
</dbReference>
<reference evidence="8" key="1">
    <citation type="submission" date="2022-01" db="EMBL/GenBank/DDBJ databases">
        <title>Antribacter sp. nov., isolated from Guizhou of China.</title>
        <authorList>
            <person name="Chengliang C."/>
            <person name="Ya Z."/>
        </authorList>
    </citation>
    <scope>NUCLEOTIDE SEQUENCE</scope>
    <source>
        <strain evidence="8">KLBMP 9083</strain>
    </source>
</reference>
<dbReference type="PANTHER" id="PTHR45779">
    <property type="entry name" value="PEPTIDYLPROLYL ISOMERASE"/>
    <property type="match status" value="1"/>
</dbReference>
<sequence length="311" mass="32125">MKPVRLLAALLAVLAFLAACSPMSVPTPLDDPERLPSQAPVDVSGPVGVAPGLTYPIPFDVVLPGSRTVWPGTGDRLEDGGPLLLNLYAQDGRDGTVLQNTFADAPAAYTMSAESLGGALYEALEGNRVGARLLVLDEAEGVPVILVVDVLPTRASGTEVPVPEGLPTVTRDPQGAPTVTIPAGAPPPAELQVTRLVRGTGEQVEAGQIVTIEFTGVAWSTGAVFDSTWGEGSPPQSTMIGIGQVIEGWDQGLLEQAVGSQVMLVVPPSLGYADTSSPLAGETLVYVVDILDSHYPDAPEQQAAEPPAQEG</sequence>
<dbReference type="Gene3D" id="3.10.50.40">
    <property type="match status" value="1"/>
</dbReference>
<dbReference type="PROSITE" id="PS51257">
    <property type="entry name" value="PROKAR_LIPOPROTEIN"/>
    <property type="match status" value="1"/>
</dbReference>
<keyword evidence="3 4" id="KW-0413">Isomerase</keyword>
<organism evidence="8 9">
    <name type="scientific">Antribacter soli</name>
    <dbReference type="NCBI Taxonomy" id="2910976"/>
    <lineage>
        <taxon>Bacteria</taxon>
        <taxon>Bacillati</taxon>
        <taxon>Actinomycetota</taxon>
        <taxon>Actinomycetes</taxon>
        <taxon>Micrococcales</taxon>
        <taxon>Promicromonosporaceae</taxon>
        <taxon>Antribacter</taxon>
    </lineage>
</organism>
<evidence type="ECO:0000256" key="1">
    <source>
        <dbReference type="ARBA" id="ARBA00000971"/>
    </source>
</evidence>
<dbReference type="InterPro" id="IPR046357">
    <property type="entry name" value="PPIase_dom_sf"/>
</dbReference>
<dbReference type="PANTHER" id="PTHR45779:SF7">
    <property type="entry name" value="PEPTIDYLPROLYL ISOMERASE"/>
    <property type="match status" value="1"/>
</dbReference>
<dbReference type="InterPro" id="IPR001179">
    <property type="entry name" value="PPIase_FKBP_dom"/>
</dbReference>
<evidence type="ECO:0000256" key="4">
    <source>
        <dbReference type="PROSITE-ProRule" id="PRU00277"/>
    </source>
</evidence>
<accession>A0AA41UBM2</accession>
<keyword evidence="9" id="KW-1185">Reference proteome</keyword>
<comment type="similarity">
    <text evidence="5">Belongs to the FKBP-type PPIase family.</text>
</comment>
<keyword evidence="6" id="KW-0732">Signal</keyword>
<comment type="catalytic activity">
    <reaction evidence="1 4 5">
        <text>[protein]-peptidylproline (omega=180) = [protein]-peptidylproline (omega=0)</text>
        <dbReference type="Rhea" id="RHEA:16237"/>
        <dbReference type="Rhea" id="RHEA-COMP:10747"/>
        <dbReference type="Rhea" id="RHEA-COMP:10748"/>
        <dbReference type="ChEBI" id="CHEBI:83833"/>
        <dbReference type="ChEBI" id="CHEBI:83834"/>
        <dbReference type="EC" id="5.2.1.8"/>
    </reaction>
</comment>
<comment type="caution">
    <text evidence="8">The sequence shown here is derived from an EMBL/GenBank/DDBJ whole genome shotgun (WGS) entry which is preliminary data.</text>
</comment>
<evidence type="ECO:0000256" key="5">
    <source>
        <dbReference type="RuleBase" id="RU003915"/>
    </source>
</evidence>
<dbReference type="Pfam" id="PF00254">
    <property type="entry name" value="FKBP_C"/>
    <property type="match status" value="1"/>
</dbReference>